<gene>
    <name evidence="2" type="ORF">UFOPK2810_00656</name>
</gene>
<organism evidence="2">
    <name type="scientific">freshwater metagenome</name>
    <dbReference type="NCBI Taxonomy" id="449393"/>
    <lineage>
        <taxon>unclassified sequences</taxon>
        <taxon>metagenomes</taxon>
        <taxon>ecological metagenomes</taxon>
    </lineage>
</organism>
<proteinExistence type="predicted"/>
<name>A0A6J6TJU5_9ZZZZ</name>
<protein>
    <submittedName>
        <fullName evidence="2">Unannotated protein</fullName>
    </submittedName>
</protein>
<accession>A0A6J6TJU5</accession>
<feature type="region of interest" description="Disordered" evidence="1">
    <location>
        <begin position="57"/>
        <end position="77"/>
    </location>
</feature>
<dbReference type="EMBL" id="CAEZYZ010000090">
    <property type="protein sequence ID" value="CAB4747184.1"/>
    <property type="molecule type" value="Genomic_DNA"/>
</dbReference>
<dbReference type="AlphaFoldDB" id="A0A6J6TJU5"/>
<evidence type="ECO:0000256" key="1">
    <source>
        <dbReference type="SAM" id="MobiDB-lite"/>
    </source>
</evidence>
<sequence>MVIDCGSCMVAGDACGDCVVTVLLGPIGGHMHPEIADEHCAAVAALAGSGLVPPLRLVPSPSPSPAAKPRAGRHRAS</sequence>
<reference evidence="2" key="1">
    <citation type="submission" date="2020-05" db="EMBL/GenBank/DDBJ databases">
        <authorList>
            <person name="Chiriac C."/>
            <person name="Salcher M."/>
            <person name="Ghai R."/>
            <person name="Kavagutti S V."/>
        </authorList>
    </citation>
    <scope>NUCLEOTIDE SEQUENCE</scope>
</reference>
<evidence type="ECO:0000313" key="2">
    <source>
        <dbReference type="EMBL" id="CAB4747184.1"/>
    </source>
</evidence>